<dbReference type="Proteomes" id="UP000269271">
    <property type="component" value="Unassembled WGS sequence"/>
</dbReference>
<name>A0A3N8QYD2_9BURK</name>
<evidence type="ECO:0000313" key="1">
    <source>
        <dbReference type="EMBL" id="RQT28738.1"/>
    </source>
</evidence>
<accession>A0A3N8QYD2</accession>
<dbReference type="AlphaFoldDB" id="A0A3N8QYD2"/>
<gene>
    <name evidence="1" type="ORF">DF037_15350</name>
</gene>
<sequence length="86" mass="9919">MTHPFHPRCGTLIQLATRRINWGEDRVMFYDEHDQLVSILASWTDVDEPDAFAQAAAGRSAFRVDDLRRLRALIDDLRPEVLGRVK</sequence>
<comment type="caution">
    <text evidence="1">The sequence shown here is derived from an EMBL/GenBank/DDBJ whole genome shotgun (WGS) entry which is preliminary data.</text>
</comment>
<proteinExistence type="predicted"/>
<dbReference type="Pfam" id="PF17342">
    <property type="entry name" value="DUF5372"/>
    <property type="match status" value="1"/>
</dbReference>
<organism evidence="1 2">
    <name type="scientific">Burkholderia contaminans</name>
    <dbReference type="NCBI Taxonomy" id="488447"/>
    <lineage>
        <taxon>Bacteria</taxon>
        <taxon>Pseudomonadati</taxon>
        <taxon>Pseudomonadota</taxon>
        <taxon>Betaproteobacteria</taxon>
        <taxon>Burkholderiales</taxon>
        <taxon>Burkholderiaceae</taxon>
        <taxon>Burkholderia</taxon>
        <taxon>Burkholderia cepacia complex</taxon>
    </lineage>
</organism>
<reference evidence="1 2" key="1">
    <citation type="submission" date="2018-08" db="EMBL/GenBank/DDBJ databases">
        <title>Comparative analysis of Burkholderia isolates from Puerto Rico.</title>
        <authorList>
            <person name="Hall C."/>
            <person name="Sahl J."/>
            <person name="Wagner D."/>
        </authorList>
    </citation>
    <scope>NUCLEOTIDE SEQUENCE [LARGE SCALE GENOMIC DNA]</scope>
    <source>
        <strain evidence="1 2">Bp9001</strain>
    </source>
</reference>
<dbReference type="InterPro" id="IPR035315">
    <property type="entry name" value="DUF5372"/>
</dbReference>
<evidence type="ECO:0000313" key="2">
    <source>
        <dbReference type="Proteomes" id="UP000269271"/>
    </source>
</evidence>
<dbReference type="EMBL" id="QTQX01000009">
    <property type="protein sequence ID" value="RQT28738.1"/>
    <property type="molecule type" value="Genomic_DNA"/>
</dbReference>
<protein>
    <submittedName>
        <fullName evidence="1">Uncharacterized protein</fullName>
    </submittedName>
</protein>